<keyword evidence="3" id="KW-1185">Reference proteome</keyword>
<protein>
    <submittedName>
        <fullName evidence="2">Uncharacterized protein</fullName>
    </submittedName>
</protein>
<evidence type="ECO:0000313" key="3">
    <source>
        <dbReference type="Proteomes" id="UP000194127"/>
    </source>
</evidence>
<feature type="compositionally biased region" description="Pro residues" evidence="1">
    <location>
        <begin position="376"/>
        <end position="404"/>
    </location>
</feature>
<name>A0A1X6MNF4_9APHY</name>
<evidence type="ECO:0000256" key="1">
    <source>
        <dbReference type="SAM" id="MobiDB-lite"/>
    </source>
</evidence>
<evidence type="ECO:0000313" key="2">
    <source>
        <dbReference type="EMBL" id="OSX57947.1"/>
    </source>
</evidence>
<dbReference type="RefSeq" id="XP_024334741.1">
    <property type="nucleotide sequence ID" value="XM_024486956.1"/>
</dbReference>
<gene>
    <name evidence="2" type="ORF">POSPLADRAFT_1155570</name>
</gene>
<dbReference type="Proteomes" id="UP000194127">
    <property type="component" value="Unassembled WGS sequence"/>
</dbReference>
<dbReference type="OrthoDB" id="10274502at2759"/>
<dbReference type="AlphaFoldDB" id="A0A1X6MNF4"/>
<dbReference type="GeneID" id="36331905"/>
<sequence>MPRRMGCRLGSARSHLERAWGVWTRDATRTRGAGGVPDSEDGGEVSGRRIQDAEAVMEPMEGYTSRPKRKMGARQPVGEAKQEAREPHKRVKGKGHGAERSYYVFHLKLSNLSCTVRLTACTLLPVWYPRRLVSRMFHIAITKLRGLPRAPRAIRRRLELAAGSSAFVASALDVLCIPGLLHVSSAPLNLRVAYGMAVERRAGTVAVVTTEGKPSVWTTDSPRRVNTFVQAVRIDQERCDRLPPPARRGGASNAVGRGWMKSADVGADYRPTAKSIRRLIDGRAPHRQLDVPDSSRLSSFNASVHGCRTTSRIAGTVWAWNAADGRQEQTHRAMQFMWVGGNEEVQWHRRLGTWHAHTRHFVRASPPSMLSESPAALPPTLPESPVTPPPTLPDSSATPPPTRPDSPVASSSTQGSFPLLPDAGKGKTSAKRKRDEDAAVGSMSGHSFCPKRVKLRASGLHECTWPDCQVRGLRSKDMWAHVMTHEPGLRHEPPAAAQVRCLWAGCSVEPGTPDVIGSHMKTAHGVVDARGKQDSKAACQCPDPQCKEKTQSRHGQSWKGWQVQWAEYQRHCESTHWLCGKDVAFCEICGGRPRTTAWEDPKRRMLEKCLEALLHRESFKKGDRAKLLDEKREEEEWNTARPQYRA</sequence>
<feature type="region of interest" description="Disordered" evidence="1">
    <location>
        <begin position="28"/>
        <end position="95"/>
    </location>
</feature>
<dbReference type="EMBL" id="KZ110606">
    <property type="protein sequence ID" value="OSX57947.1"/>
    <property type="molecule type" value="Genomic_DNA"/>
</dbReference>
<proteinExistence type="predicted"/>
<organism evidence="2 3">
    <name type="scientific">Postia placenta MAD-698-R-SB12</name>
    <dbReference type="NCBI Taxonomy" id="670580"/>
    <lineage>
        <taxon>Eukaryota</taxon>
        <taxon>Fungi</taxon>
        <taxon>Dikarya</taxon>
        <taxon>Basidiomycota</taxon>
        <taxon>Agaricomycotina</taxon>
        <taxon>Agaricomycetes</taxon>
        <taxon>Polyporales</taxon>
        <taxon>Adustoporiaceae</taxon>
        <taxon>Rhodonia</taxon>
    </lineage>
</organism>
<accession>A0A1X6MNF4</accession>
<feature type="region of interest" description="Disordered" evidence="1">
    <location>
        <begin position="365"/>
        <end position="446"/>
    </location>
</feature>
<reference evidence="2 3" key="1">
    <citation type="submission" date="2017-04" db="EMBL/GenBank/DDBJ databases">
        <title>Genome Sequence of the Model Brown-Rot Fungus Postia placenta SB12.</title>
        <authorList>
            <consortium name="DOE Joint Genome Institute"/>
            <person name="Gaskell J."/>
            <person name="Kersten P."/>
            <person name="Larrondo L.F."/>
            <person name="Canessa P."/>
            <person name="Martinez D."/>
            <person name="Hibbett D."/>
            <person name="Schmoll M."/>
            <person name="Kubicek C.P."/>
            <person name="Martinez A.T."/>
            <person name="Yadav J."/>
            <person name="Master E."/>
            <person name="Magnuson J.K."/>
            <person name="James T."/>
            <person name="Yaver D."/>
            <person name="Berka R."/>
            <person name="Labutti K."/>
            <person name="Lipzen A."/>
            <person name="Aerts A."/>
            <person name="Barry K."/>
            <person name="Henrissat B."/>
            <person name="Blanchette R."/>
            <person name="Grigoriev I."/>
            <person name="Cullen D."/>
        </authorList>
    </citation>
    <scope>NUCLEOTIDE SEQUENCE [LARGE SCALE GENOMIC DNA]</scope>
    <source>
        <strain evidence="2 3">MAD-698-R-SB12</strain>
    </source>
</reference>